<dbReference type="Proteomes" id="UP000019132">
    <property type="component" value="Unassembled WGS sequence"/>
</dbReference>
<reference evidence="5" key="1">
    <citation type="journal article" date="2010" name="Genome Biol.">
        <title>Genome sequence of the necrotrophic plant pathogen Pythium ultimum reveals original pathogenicity mechanisms and effector repertoire.</title>
        <authorList>
            <person name="Levesque C.A."/>
            <person name="Brouwer H."/>
            <person name="Cano L."/>
            <person name="Hamilton J.P."/>
            <person name="Holt C."/>
            <person name="Huitema E."/>
            <person name="Raffaele S."/>
            <person name="Robideau G.P."/>
            <person name="Thines M."/>
            <person name="Win J."/>
            <person name="Zerillo M.M."/>
            <person name="Beakes G.W."/>
            <person name="Boore J.L."/>
            <person name="Busam D."/>
            <person name="Dumas B."/>
            <person name="Ferriera S."/>
            <person name="Fuerstenberg S.I."/>
            <person name="Gachon C.M."/>
            <person name="Gaulin E."/>
            <person name="Govers F."/>
            <person name="Grenville-Briggs L."/>
            <person name="Horner N."/>
            <person name="Hostetler J."/>
            <person name="Jiang R.H."/>
            <person name="Johnson J."/>
            <person name="Krajaejun T."/>
            <person name="Lin H."/>
            <person name="Meijer H.J."/>
            <person name="Moore B."/>
            <person name="Morris P."/>
            <person name="Phuntmart V."/>
            <person name="Puiu D."/>
            <person name="Shetty J."/>
            <person name="Stajich J.E."/>
            <person name="Tripathy S."/>
            <person name="Wawra S."/>
            <person name="van West P."/>
            <person name="Whitty B.R."/>
            <person name="Coutinho P.M."/>
            <person name="Henrissat B."/>
            <person name="Martin F."/>
            <person name="Thomas P.D."/>
            <person name="Tyler B.M."/>
            <person name="De Vries R.P."/>
            <person name="Kamoun S."/>
            <person name="Yandell M."/>
            <person name="Tisserat N."/>
            <person name="Buell C.R."/>
        </authorList>
    </citation>
    <scope>NUCLEOTIDE SEQUENCE</scope>
    <source>
        <strain evidence="5">DAOM:BR144</strain>
    </source>
</reference>
<dbReference type="PANTHER" id="PTHR44229:SF4">
    <property type="entry name" value="15-HYDROXYPROSTAGLANDIN DEHYDROGENASE [NAD(+)]"/>
    <property type="match status" value="1"/>
</dbReference>
<protein>
    <submittedName>
        <fullName evidence="4">Uncharacterized protein</fullName>
    </submittedName>
</protein>
<dbReference type="eggNOG" id="KOG4169">
    <property type="taxonomic scope" value="Eukaryota"/>
</dbReference>
<dbReference type="GO" id="GO:0016616">
    <property type="term" value="F:oxidoreductase activity, acting on the CH-OH group of donors, NAD or NADP as acceptor"/>
    <property type="evidence" value="ECO:0007669"/>
    <property type="project" value="TreeGrafter"/>
</dbReference>
<dbReference type="HOGENOM" id="CLU_648112_0_0_1"/>
<dbReference type="Gene3D" id="3.40.50.720">
    <property type="entry name" value="NAD(P)-binding Rossmann-like Domain"/>
    <property type="match status" value="2"/>
</dbReference>
<dbReference type="EMBL" id="GL376631">
    <property type="status" value="NOT_ANNOTATED_CDS"/>
    <property type="molecule type" value="Genomic_DNA"/>
</dbReference>
<dbReference type="InterPro" id="IPR036291">
    <property type="entry name" value="NAD(P)-bd_dom_sf"/>
</dbReference>
<dbReference type="PRINTS" id="PR00081">
    <property type="entry name" value="GDHRDH"/>
</dbReference>
<proteinExistence type="inferred from homology"/>
<keyword evidence="2" id="KW-0560">Oxidoreductase</keyword>
<evidence type="ECO:0000313" key="4">
    <source>
        <dbReference type="EnsemblProtists" id="PYU1_T004612"/>
    </source>
</evidence>
<evidence type="ECO:0000256" key="1">
    <source>
        <dbReference type="ARBA" id="ARBA00006484"/>
    </source>
</evidence>
<evidence type="ECO:0000256" key="2">
    <source>
        <dbReference type="ARBA" id="ARBA00023002"/>
    </source>
</evidence>
<reference evidence="5" key="2">
    <citation type="submission" date="2010-04" db="EMBL/GenBank/DDBJ databases">
        <authorList>
            <person name="Buell R."/>
            <person name="Hamilton J."/>
            <person name="Hostetler J."/>
        </authorList>
    </citation>
    <scope>NUCLEOTIDE SEQUENCE [LARGE SCALE GENOMIC DNA]</scope>
    <source>
        <strain evidence="5">DAOM:BR144</strain>
    </source>
</reference>
<dbReference type="InterPro" id="IPR002347">
    <property type="entry name" value="SDR_fam"/>
</dbReference>
<name>K3WI20_GLOUD</name>
<accession>K3WI20</accession>
<dbReference type="Pfam" id="PF00106">
    <property type="entry name" value="adh_short"/>
    <property type="match status" value="2"/>
</dbReference>
<dbReference type="GO" id="GO:0005737">
    <property type="term" value="C:cytoplasm"/>
    <property type="evidence" value="ECO:0007669"/>
    <property type="project" value="TreeGrafter"/>
</dbReference>
<dbReference type="VEuPathDB" id="FungiDB:PYU1_G004601"/>
<dbReference type="PRINTS" id="PR00080">
    <property type="entry name" value="SDRFAMILY"/>
</dbReference>
<keyword evidence="5" id="KW-1185">Reference proteome</keyword>
<dbReference type="InParanoid" id="K3WI20"/>
<comment type="similarity">
    <text evidence="1 3">Belongs to the short-chain dehydrogenases/reductases (SDR) family.</text>
</comment>
<dbReference type="AlphaFoldDB" id="K3WI20"/>
<dbReference type="OMA" id="GAPRNWE"/>
<dbReference type="STRING" id="431595.K3WI20"/>
<dbReference type="SUPFAM" id="SSF51735">
    <property type="entry name" value="NAD(P)-binding Rossmann-fold domains"/>
    <property type="match status" value="2"/>
</dbReference>
<evidence type="ECO:0000256" key="3">
    <source>
        <dbReference type="RuleBase" id="RU000363"/>
    </source>
</evidence>
<evidence type="ECO:0000313" key="5">
    <source>
        <dbReference type="Proteomes" id="UP000019132"/>
    </source>
</evidence>
<dbReference type="PANTHER" id="PTHR44229">
    <property type="entry name" value="15-HYDROXYPROSTAGLANDIN DEHYDROGENASE [NAD(+)]"/>
    <property type="match status" value="1"/>
</dbReference>
<sequence>MDLSQAVGIVTGGASGFGKAFAEKILAAGGKVLITDVNGALLETTGKELQAKYGAKNIIWTRQNVTDAGGFVAAFDKASKFFSTPVNLLVNNAGIAGDLSFFDDGAPRNWEKVINIDLFALIRGTQVAMDNFKKHLNGREGVVVNLASLAGLNPVPFSPDMELSQVVGIVTGAAVGLGRGFAEAILASGGKVLITDIDATQLEKTGAAFQTKYGHKNVGFVRQNVTDPDSFHVVFDYATKYFERAVNMLVNNAGIGGDTSFYDDGAPRNWEKVITIDLTALIRGTQVAIDYFKKLPKGQEGVVVNLASLAGLNAVPFSPEYGAAKAGVVGFTRSLYQLKKSHNIRVVALCPGFAKTAMGRQVTESAPDYAMQMGGIMEVGEVVNAFVAAVKEPDNAGRCLRVFQNGLSYYKFAGDKFLFPNSKL</sequence>
<reference evidence="4" key="3">
    <citation type="submission" date="2015-02" db="UniProtKB">
        <authorList>
            <consortium name="EnsemblProtists"/>
        </authorList>
    </citation>
    <scope>IDENTIFICATION</scope>
    <source>
        <strain evidence="4">DAOM BR144</strain>
    </source>
</reference>
<organism evidence="4 5">
    <name type="scientific">Globisporangium ultimum (strain ATCC 200006 / CBS 805.95 / DAOM BR144)</name>
    <name type="common">Pythium ultimum</name>
    <dbReference type="NCBI Taxonomy" id="431595"/>
    <lineage>
        <taxon>Eukaryota</taxon>
        <taxon>Sar</taxon>
        <taxon>Stramenopiles</taxon>
        <taxon>Oomycota</taxon>
        <taxon>Peronosporomycetes</taxon>
        <taxon>Pythiales</taxon>
        <taxon>Pythiaceae</taxon>
        <taxon>Globisporangium</taxon>
    </lineage>
</organism>
<dbReference type="FunFam" id="3.40.50.720:FF:000084">
    <property type="entry name" value="Short-chain dehydrogenase reductase"/>
    <property type="match status" value="1"/>
</dbReference>
<dbReference type="EnsemblProtists" id="PYU1_T004612">
    <property type="protein sequence ID" value="PYU1_T004612"/>
    <property type="gene ID" value="PYU1_G004601"/>
</dbReference>